<reference evidence="4 6" key="2">
    <citation type="submission" date="2017-06" db="EMBL/GenBank/DDBJ databases">
        <title>Identification of a new gene, sdsY, involved in staphylococcal internalization in non-professional phagocytic cells (NPPCs).</title>
        <authorList>
            <person name="Maali Y."/>
            <person name="Martins-Simoes P."/>
            <person name="Trouillet-Assant S."/>
            <person name="Laurent F."/>
            <person name="Diot A."/>
            <person name="Verhoeven P."/>
            <person name="Bouvard D."/>
            <person name="Vandenesch F."/>
            <person name="Bes M."/>
        </authorList>
    </citation>
    <scope>NUCLEOTIDE SEQUENCE [LARGE SCALE GENOMIC DNA]</scope>
    <source>
        <strain evidence="4 6">Heidy</strain>
    </source>
</reference>
<evidence type="ECO:0000313" key="4">
    <source>
        <dbReference type="EMBL" id="RIZ56408.1"/>
    </source>
</evidence>
<sequence length="206" mass="23708">MIITILLTLLVFSSWVFISHRGTRLIVGTLTTVLLVAMMIGLAGHLKYHWGMEKETITSEKQPIATAGEPNSPKKILIANEIGENSNHYVMVFRDHEDDIQPKTHFKPDNNKDDNSEIFQHTAHYEQADVKQATQQTTTTVWTWQSDFYRMLFSFGETKPKLIHSSTKVIVPKDDWLVLNAEEVQRLKETQQSQQSEDTTRKIKQP</sequence>
<proteinExistence type="predicted"/>
<feature type="region of interest" description="Disordered" evidence="1">
    <location>
        <begin position="187"/>
        <end position="206"/>
    </location>
</feature>
<dbReference type="Proteomes" id="UP000217473">
    <property type="component" value="Unassembled WGS sequence"/>
</dbReference>
<evidence type="ECO:0000313" key="3">
    <source>
        <dbReference type="EMBL" id="PCF52735.1"/>
    </source>
</evidence>
<dbReference type="Proteomes" id="UP000266198">
    <property type="component" value="Unassembled WGS sequence"/>
</dbReference>
<dbReference type="RefSeq" id="WP_096595974.1">
    <property type="nucleotide sequence ID" value="NZ_LR134263.1"/>
</dbReference>
<dbReference type="EMBL" id="MWUR01000001">
    <property type="protein sequence ID" value="PCF52735.1"/>
    <property type="molecule type" value="Genomic_DNA"/>
</dbReference>
<protein>
    <recommendedName>
        <fullName evidence="7">DUF4811 domain-containing protein</fullName>
    </recommendedName>
</protein>
<accession>A0AAX0QY39</accession>
<reference evidence="3 5" key="1">
    <citation type="journal article" date="2017" name="PLoS ONE">
        <title>Development of a real-time PCR for detection of Staphylococcus pseudintermedius using a novel automated comparison of whole-genome sequences.</title>
        <authorList>
            <person name="Verstappen K.M."/>
            <person name="Huijbregts L."/>
            <person name="Spaninks M."/>
            <person name="Wagenaar J.A."/>
            <person name="Fluit A.C."/>
            <person name="Duim B."/>
        </authorList>
    </citation>
    <scope>NUCLEOTIDE SEQUENCE [LARGE SCALE GENOMIC DNA]</scope>
    <source>
        <strain evidence="3 5">15S02591-1</strain>
    </source>
</reference>
<keyword evidence="2" id="KW-0472">Membrane</keyword>
<feature type="transmembrane region" description="Helical" evidence="2">
    <location>
        <begin position="26"/>
        <end position="46"/>
    </location>
</feature>
<name>A0AAX0QY39_9STAP</name>
<evidence type="ECO:0000313" key="6">
    <source>
        <dbReference type="Proteomes" id="UP000266198"/>
    </source>
</evidence>
<comment type="caution">
    <text evidence="3">The sequence shown here is derived from an EMBL/GenBank/DDBJ whole genome shotgun (WGS) entry which is preliminary data.</text>
</comment>
<keyword evidence="2" id="KW-0812">Transmembrane</keyword>
<dbReference type="AlphaFoldDB" id="A0AAX0QY39"/>
<evidence type="ECO:0000313" key="5">
    <source>
        <dbReference type="Proteomes" id="UP000217473"/>
    </source>
</evidence>
<evidence type="ECO:0008006" key="7">
    <source>
        <dbReference type="Google" id="ProtNLM"/>
    </source>
</evidence>
<evidence type="ECO:0000256" key="2">
    <source>
        <dbReference type="SAM" id="Phobius"/>
    </source>
</evidence>
<keyword evidence="2" id="KW-1133">Transmembrane helix</keyword>
<organism evidence="3 5">
    <name type="scientific">Staphylococcus delphini</name>
    <dbReference type="NCBI Taxonomy" id="53344"/>
    <lineage>
        <taxon>Bacteria</taxon>
        <taxon>Bacillati</taxon>
        <taxon>Bacillota</taxon>
        <taxon>Bacilli</taxon>
        <taxon>Bacillales</taxon>
        <taxon>Staphylococcaceae</taxon>
        <taxon>Staphylococcus</taxon>
        <taxon>Staphylococcus intermedius group</taxon>
    </lineage>
</organism>
<dbReference type="Pfam" id="PF16069">
    <property type="entry name" value="DUF4811"/>
    <property type="match status" value="1"/>
</dbReference>
<evidence type="ECO:0000256" key="1">
    <source>
        <dbReference type="SAM" id="MobiDB-lite"/>
    </source>
</evidence>
<dbReference type="InterPro" id="IPR032083">
    <property type="entry name" value="DUF4811"/>
</dbReference>
<keyword evidence="6" id="KW-1185">Reference proteome</keyword>
<dbReference type="EMBL" id="NIPK01000001">
    <property type="protein sequence ID" value="RIZ56408.1"/>
    <property type="molecule type" value="Genomic_DNA"/>
</dbReference>
<gene>
    <name evidence="3" type="ORF">B5C07_00785</name>
    <name evidence="4" type="ORF">CDL68_00220</name>
</gene>